<dbReference type="GO" id="GO:0016020">
    <property type="term" value="C:membrane"/>
    <property type="evidence" value="ECO:0007669"/>
    <property type="project" value="UniProtKB-SubCell"/>
</dbReference>
<dbReference type="PANTHER" id="PTHR21229:SF1">
    <property type="entry name" value="GH17801P"/>
    <property type="match status" value="1"/>
</dbReference>
<reference evidence="9 10" key="2">
    <citation type="journal article" date="2013" name="PLoS ONE">
        <title>Whole genome mapping and re-organization of the nuclear and mitochondrial genomes of Babesia microti isolates.</title>
        <authorList>
            <person name="Cornillot E."/>
            <person name="Dassouli A."/>
            <person name="Garg A."/>
            <person name="Pachikara N."/>
            <person name="Randazzo S."/>
            <person name="Depoix D."/>
            <person name="Carcy B."/>
            <person name="Delbecq S."/>
            <person name="Frutos R."/>
            <person name="Silva J.C."/>
            <person name="Sutton R."/>
            <person name="Krause P.J."/>
            <person name="Mamoun C.B."/>
        </authorList>
    </citation>
    <scope>NUCLEOTIDE SEQUENCE [LARGE SCALE GENOMIC DNA]</scope>
    <source>
        <strain evidence="9 10">RI</strain>
    </source>
</reference>
<dbReference type="GO" id="GO:0005794">
    <property type="term" value="C:Golgi apparatus"/>
    <property type="evidence" value="ECO:0007669"/>
    <property type="project" value="TreeGrafter"/>
</dbReference>
<keyword evidence="10" id="KW-1185">Reference proteome</keyword>
<dbReference type="AlphaFoldDB" id="I7IP86"/>
<feature type="chain" id="PRO_5005685100" description="GOST seven transmembrane domain-containing protein" evidence="7">
    <location>
        <begin position="20"/>
        <end position="525"/>
    </location>
</feature>
<evidence type="ECO:0000256" key="4">
    <source>
        <dbReference type="ARBA" id="ARBA00022989"/>
    </source>
</evidence>
<keyword evidence="5 6" id="KW-0472">Membrane</keyword>
<dbReference type="EMBL" id="FO082871">
    <property type="protein sequence ID" value="CCF72765.1"/>
    <property type="molecule type" value="Genomic_DNA"/>
</dbReference>
<keyword evidence="2 6" id="KW-0812">Transmembrane</keyword>
<feature type="transmembrane region" description="Helical" evidence="6">
    <location>
        <begin position="344"/>
        <end position="370"/>
    </location>
</feature>
<dbReference type="RefSeq" id="XP_012647374.1">
    <property type="nucleotide sequence ID" value="XM_012791920.1"/>
</dbReference>
<evidence type="ECO:0000256" key="6">
    <source>
        <dbReference type="SAM" id="Phobius"/>
    </source>
</evidence>
<reference evidence="9 10" key="1">
    <citation type="journal article" date="2012" name="Nucleic Acids Res.">
        <title>Sequencing of the smallest Apicomplexan genome from the human pathogen Babesia microti.</title>
        <authorList>
            <person name="Cornillot E."/>
            <person name="Hadj-Kaddour K."/>
            <person name="Dassouli A."/>
            <person name="Noel B."/>
            <person name="Ranwez V."/>
            <person name="Vacherie B."/>
            <person name="Augagneur Y."/>
            <person name="Bres V."/>
            <person name="Duclos A."/>
            <person name="Randazzo S."/>
            <person name="Carcy B."/>
            <person name="Debierre-Grockiego F."/>
            <person name="Delbecq S."/>
            <person name="Moubri-Menage K."/>
            <person name="Shams-Eldin H."/>
            <person name="Usmani-Brown S."/>
            <person name="Bringaud F."/>
            <person name="Wincker P."/>
            <person name="Vivares C.P."/>
            <person name="Schwarz R.T."/>
            <person name="Schetters T.P."/>
            <person name="Krause P.J."/>
            <person name="Gorenflot A."/>
            <person name="Berry V."/>
            <person name="Barbe V."/>
            <person name="Ben Mamoun C."/>
        </authorList>
    </citation>
    <scope>NUCLEOTIDE SEQUENCE [LARGE SCALE GENOMIC DNA]</scope>
    <source>
        <strain evidence="9 10">RI</strain>
    </source>
</reference>
<protein>
    <recommendedName>
        <fullName evidence="8">GOST seven transmembrane domain-containing protein</fullName>
    </recommendedName>
</protein>
<reference evidence="9 10" key="3">
    <citation type="journal article" date="2016" name="Sci. Rep.">
        <title>Genome-wide diversity and gene expression profiling of Babesia microti isolates identify polymorphic genes that mediate host-pathogen interactions.</title>
        <authorList>
            <person name="Silva J.C."/>
            <person name="Cornillot E."/>
            <person name="McCracken C."/>
            <person name="Usmani-Brown S."/>
            <person name="Dwivedi A."/>
            <person name="Ifeonu O.O."/>
            <person name="Crabtree J."/>
            <person name="Gotia H.T."/>
            <person name="Virji A.Z."/>
            <person name="Reynes C."/>
            <person name="Colinge J."/>
            <person name="Kumar V."/>
            <person name="Lawres L."/>
            <person name="Pazzi J.E."/>
            <person name="Pablo J.V."/>
            <person name="Hung C."/>
            <person name="Brancato J."/>
            <person name="Kumari P."/>
            <person name="Orvis J."/>
            <person name="Tretina K."/>
            <person name="Chibucos M."/>
            <person name="Ott S."/>
            <person name="Sadzewicz L."/>
            <person name="Sengamalay N."/>
            <person name="Shetty A.C."/>
            <person name="Su Q."/>
            <person name="Tallon L."/>
            <person name="Fraser C.M."/>
            <person name="Frutos R."/>
            <person name="Molina D.M."/>
            <person name="Krause P.J."/>
            <person name="Ben Mamoun C."/>
        </authorList>
    </citation>
    <scope>NUCLEOTIDE SEQUENCE [LARGE SCALE GENOMIC DNA]</scope>
    <source>
        <strain evidence="9 10">RI</strain>
    </source>
</reference>
<evidence type="ECO:0000256" key="3">
    <source>
        <dbReference type="ARBA" id="ARBA00022729"/>
    </source>
</evidence>
<feature type="signal peptide" evidence="7">
    <location>
        <begin position="1"/>
        <end position="19"/>
    </location>
</feature>
<dbReference type="PANTHER" id="PTHR21229">
    <property type="entry name" value="LUNG SEVEN TRANSMEMBRANE RECEPTOR"/>
    <property type="match status" value="1"/>
</dbReference>
<keyword evidence="3 7" id="KW-0732">Signal</keyword>
<evidence type="ECO:0000256" key="1">
    <source>
        <dbReference type="ARBA" id="ARBA00004141"/>
    </source>
</evidence>
<evidence type="ECO:0000256" key="7">
    <source>
        <dbReference type="SAM" id="SignalP"/>
    </source>
</evidence>
<gene>
    <name evidence="9" type="ORF">BMR1_01G01520</name>
</gene>
<dbReference type="GeneID" id="24423379"/>
<dbReference type="Proteomes" id="UP000002899">
    <property type="component" value="Chromosome I"/>
</dbReference>
<proteinExistence type="predicted"/>
<organism evidence="9 10">
    <name type="scientific">Babesia microti (strain RI)</name>
    <dbReference type="NCBI Taxonomy" id="1133968"/>
    <lineage>
        <taxon>Eukaryota</taxon>
        <taxon>Sar</taxon>
        <taxon>Alveolata</taxon>
        <taxon>Apicomplexa</taxon>
        <taxon>Aconoidasida</taxon>
        <taxon>Piroplasmida</taxon>
        <taxon>Babesiidae</taxon>
        <taxon>Babesia</taxon>
    </lineage>
</organism>
<evidence type="ECO:0000313" key="9">
    <source>
        <dbReference type="EMBL" id="CCF72765.1"/>
    </source>
</evidence>
<evidence type="ECO:0000313" key="10">
    <source>
        <dbReference type="Proteomes" id="UP000002899"/>
    </source>
</evidence>
<dbReference type="VEuPathDB" id="PiroplasmaDB:BMR1_01G01520"/>
<dbReference type="Pfam" id="PF06814">
    <property type="entry name" value="GOST_TM"/>
    <property type="match status" value="1"/>
</dbReference>
<dbReference type="OrthoDB" id="446247at2759"/>
<feature type="transmembrane region" description="Helical" evidence="6">
    <location>
        <begin position="408"/>
        <end position="428"/>
    </location>
</feature>
<keyword evidence="4 6" id="KW-1133">Transmembrane helix</keyword>
<evidence type="ECO:0000259" key="8">
    <source>
        <dbReference type="Pfam" id="PF06814"/>
    </source>
</evidence>
<evidence type="ECO:0000256" key="5">
    <source>
        <dbReference type="ARBA" id="ARBA00023136"/>
    </source>
</evidence>
<name>I7IP86_BABMR</name>
<dbReference type="KEGG" id="bmic:BMR1_01G01520"/>
<feature type="transmembrane region" description="Helical" evidence="6">
    <location>
        <begin position="458"/>
        <end position="477"/>
    </location>
</feature>
<dbReference type="InterPro" id="IPR009637">
    <property type="entry name" value="GPR107/GPR108-like"/>
</dbReference>
<comment type="subcellular location">
    <subcellularLocation>
        <location evidence="1">Membrane</location>
        <topology evidence="1">Multi-pass membrane protein</topology>
    </subcellularLocation>
</comment>
<feature type="transmembrane region" description="Helical" evidence="6">
    <location>
        <begin position="306"/>
        <end position="324"/>
    </location>
</feature>
<dbReference type="OMA" id="DLFMILN"/>
<feature type="transmembrane region" description="Helical" evidence="6">
    <location>
        <begin position="382"/>
        <end position="402"/>
    </location>
</feature>
<dbReference type="InterPro" id="IPR053937">
    <property type="entry name" value="GOST_TM"/>
</dbReference>
<sequence length="525" mass="60428">MNLSYRQILMFWAITIANAKNYLCYEFKARNALILDGGYRYHLCNIPTAASYLGQIMSPNIFFGLSQGGTIEIDVCVDFYKTFNNRAASRFVDYKGSLPQSKPTIFSYEYDNLNQIMSKKELNRPIIHPSLINHPSSIQIDLSSKWLPSFNSEDNIYSGEKIGDGKPIPNTYLIVMDFFQWTNYIESNPEDLIQPANNELGFVFHPHLTCILKVPILHTNERIKKAIHVDKLDRYVVFIYNPDKHLLSLSGKVCYSNDGETDIAKVRQSSDLYYVDNVILLFAILNLLVAIGYGFLLFKYTPASKLVHYLITANFLLCSVYMFMDYINFNTIKTSNYNSMGLYYASNILMKIQEVFNLFILVVLALGWQIIRQTLTHVEHQLIIFVCIASLYLGVLEVILYSAALSRFVLHAVVFVIILMAINFNWAIINSRIGDELVGMEAAKLYHQLKSYRRYRKVFAVFLMKPALITTFKHIALRPVFSQMFIWDQHLYLLINLSCNLTLDIFIAKLFHPVTPKGLLTQIPN</sequence>
<evidence type="ECO:0000256" key="2">
    <source>
        <dbReference type="ARBA" id="ARBA00022692"/>
    </source>
</evidence>
<feature type="domain" description="GOST seven transmembrane" evidence="8">
    <location>
        <begin position="280"/>
        <end position="464"/>
    </location>
</feature>
<accession>I7IP86</accession>
<feature type="transmembrane region" description="Helical" evidence="6">
    <location>
        <begin position="278"/>
        <end position="299"/>
    </location>
</feature>